<organism evidence="5 6">
    <name type="scientific">Mucilaginibacter gracilis</name>
    <dbReference type="NCBI Taxonomy" id="423350"/>
    <lineage>
        <taxon>Bacteria</taxon>
        <taxon>Pseudomonadati</taxon>
        <taxon>Bacteroidota</taxon>
        <taxon>Sphingobacteriia</taxon>
        <taxon>Sphingobacteriales</taxon>
        <taxon>Sphingobacteriaceae</taxon>
        <taxon>Mucilaginibacter</taxon>
    </lineage>
</organism>
<evidence type="ECO:0000259" key="4">
    <source>
        <dbReference type="PROSITE" id="PS01124"/>
    </source>
</evidence>
<sequence>MNSSATMQLPFQPMLSDEPIQIIRMGGFFNEPSLLPHRHSFYMLYWTTAGTGLHLIGFREYEMLPGRVFFLQQNQVHQVVTYPEDGYMVLFNQMYFQAFLKHNQQMEQTGLFDYFNRSPFVDLDETMMHTFSYIVNMLKEETAKVYNMPLNQHYLSILLLYAGKQHLQSNHFTENSVQADLMRKLKILIEANYKKERFAPFYSEILGLPTRKLNEYAMSNMGIMVQDMVAMRRLAESEALLASTDSSFKTIAYELGFGDSSHLWTFFKKYKGISPSDFRQKYKQINENAQTDKGCI</sequence>
<accession>A0A495J321</accession>
<keyword evidence="2 5" id="KW-0238">DNA-binding</keyword>
<proteinExistence type="predicted"/>
<evidence type="ECO:0000256" key="1">
    <source>
        <dbReference type="ARBA" id="ARBA00023015"/>
    </source>
</evidence>
<dbReference type="SMART" id="SM00342">
    <property type="entry name" value="HTH_ARAC"/>
    <property type="match status" value="1"/>
</dbReference>
<dbReference type="InterPro" id="IPR018062">
    <property type="entry name" value="HTH_AraC-typ_CS"/>
</dbReference>
<dbReference type="Pfam" id="PF02311">
    <property type="entry name" value="AraC_binding"/>
    <property type="match status" value="1"/>
</dbReference>
<dbReference type="Gene3D" id="2.60.120.10">
    <property type="entry name" value="Jelly Rolls"/>
    <property type="match status" value="1"/>
</dbReference>
<dbReference type="Proteomes" id="UP000268007">
    <property type="component" value="Unassembled WGS sequence"/>
</dbReference>
<dbReference type="InterPro" id="IPR037923">
    <property type="entry name" value="HTH-like"/>
</dbReference>
<dbReference type="InterPro" id="IPR009057">
    <property type="entry name" value="Homeodomain-like_sf"/>
</dbReference>
<dbReference type="PANTHER" id="PTHR43280">
    <property type="entry name" value="ARAC-FAMILY TRANSCRIPTIONAL REGULATOR"/>
    <property type="match status" value="1"/>
</dbReference>
<keyword evidence="6" id="KW-1185">Reference proteome</keyword>
<name>A0A495J321_9SPHI</name>
<dbReference type="SUPFAM" id="SSF51215">
    <property type="entry name" value="Regulatory protein AraC"/>
    <property type="match status" value="1"/>
</dbReference>
<dbReference type="InterPro" id="IPR014710">
    <property type="entry name" value="RmlC-like_jellyroll"/>
</dbReference>
<comment type="caution">
    <text evidence="5">The sequence shown here is derived from an EMBL/GenBank/DDBJ whole genome shotgun (WGS) entry which is preliminary data.</text>
</comment>
<dbReference type="InterPro" id="IPR003313">
    <property type="entry name" value="AraC-bd"/>
</dbReference>
<dbReference type="GO" id="GO:0003700">
    <property type="term" value="F:DNA-binding transcription factor activity"/>
    <property type="evidence" value="ECO:0007669"/>
    <property type="project" value="InterPro"/>
</dbReference>
<feature type="domain" description="HTH araC/xylS-type" evidence="4">
    <location>
        <begin position="183"/>
        <end position="281"/>
    </location>
</feature>
<protein>
    <submittedName>
        <fullName evidence="5">AraC-like DNA-binding protein</fullName>
    </submittedName>
</protein>
<dbReference type="InterPro" id="IPR018060">
    <property type="entry name" value="HTH_AraC"/>
</dbReference>
<dbReference type="PANTHER" id="PTHR43280:SF32">
    <property type="entry name" value="TRANSCRIPTIONAL REGULATORY PROTEIN"/>
    <property type="match status" value="1"/>
</dbReference>
<dbReference type="OrthoDB" id="2585681at2"/>
<evidence type="ECO:0000313" key="6">
    <source>
        <dbReference type="Proteomes" id="UP000268007"/>
    </source>
</evidence>
<evidence type="ECO:0000313" key="5">
    <source>
        <dbReference type="EMBL" id="RKR83327.1"/>
    </source>
</evidence>
<evidence type="ECO:0000256" key="3">
    <source>
        <dbReference type="ARBA" id="ARBA00023163"/>
    </source>
</evidence>
<evidence type="ECO:0000256" key="2">
    <source>
        <dbReference type="ARBA" id="ARBA00023125"/>
    </source>
</evidence>
<reference evidence="5 6" key="1">
    <citation type="submission" date="2018-10" db="EMBL/GenBank/DDBJ databases">
        <title>Genomic Encyclopedia of Archaeal and Bacterial Type Strains, Phase II (KMG-II): from individual species to whole genera.</title>
        <authorList>
            <person name="Goeker M."/>
        </authorList>
    </citation>
    <scope>NUCLEOTIDE SEQUENCE [LARGE SCALE GENOMIC DNA]</scope>
    <source>
        <strain evidence="5 6">DSM 18602</strain>
    </source>
</reference>
<gene>
    <name evidence="5" type="ORF">BDD43_3532</name>
</gene>
<dbReference type="PROSITE" id="PS01124">
    <property type="entry name" value="HTH_ARAC_FAMILY_2"/>
    <property type="match status" value="1"/>
</dbReference>
<dbReference type="PROSITE" id="PS00041">
    <property type="entry name" value="HTH_ARAC_FAMILY_1"/>
    <property type="match status" value="1"/>
</dbReference>
<dbReference type="GO" id="GO:0043565">
    <property type="term" value="F:sequence-specific DNA binding"/>
    <property type="evidence" value="ECO:0007669"/>
    <property type="project" value="InterPro"/>
</dbReference>
<dbReference type="Pfam" id="PF12833">
    <property type="entry name" value="HTH_18"/>
    <property type="match status" value="1"/>
</dbReference>
<dbReference type="SUPFAM" id="SSF46689">
    <property type="entry name" value="Homeodomain-like"/>
    <property type="match status" value="1"/>
</dbReference>
<dbReference type="Gene3D" id="1.10.10.60">
    <property type="entry name" value="Homeodomain-like"/>
    <property type="match status" value="1"/>
</dbReference>
<dbReference type="EMBL" id="RBKU01000001">
    <property type="protein sequence ID" value="RKR83327.1"/>
    <property type="molecule type" value="Genomic_DNA"/>
</dbReference>
<keyword evidence="3" id="KW-0804">Transcription</keyword>
<dbReference type="AlphaFoldDB" id="A0A495J321"/>
<keyword evidence="1" id="KW-0805">Transcription regulation</keyword>